<gene>
    <name evidence="2" type="primary">hflX_33</name>
    <name evidence="2" type="ORF">SDC9_129698</name>
</gene>
<feature type="domain" description="Hflx-type G" evidence="1">
    <location>
        <begin position="1"/>
        <end position="93"/>
    </location>
</feature>
<accession>A0A645CZP9</accession>
<evidence type="ECO:0000313" key="2">
    <source>
        <dbReference type="EMBL" id="MPM82636.1"/>
    </source>
</evidence>
<dbReference type="Gene3D" id="3.40.50.300">
    <property type="entry name" value="P-loop containing nucleotide triphosphate hydrolases"/>
    <property type="match status" value="1"/>
</dbReference>
<dbReference type="SUPFAM" id="SSF52540">
    <property type="entry name" value="P-loop containing nucleoside triphosphate hydrolases"/>
    <property type="match status" value="1"/>
</dbReference>
<dbReference type="EMBL" id="VSSQ01031662">
    <property type="protein sequence ID" value="MPM82636.1"/>
    <property type="molecule type" value="Genomic_DNA"/>
</dbReference>
<dbReference type="PANTHER" id="PTHR10229">
    <property type="entry name" value="GTP-BINDING PROTEIN HFLX"/>
    <property type="match status" value="1"/>
</dbReference>
<sequence length="95" mass="10456">MASLILLVLDGSMPDVLETLEVVEDTLFDIDASTIPRIVVLNKIDKLDSTLIPFLQTRLELQSKASVKVISALTGEGIEDLLQEVESQLFNKTIT</sequence>
<comment type="caution">
    <text evidence="2">The sequence shown here is derived from an EMBL/GenBank/DDBJ whole genome shotgun (WGS) entry which is preliminary data.</text>
</comment>
<reference evidence="2" key="1">
    <citation type="submission" date="2019-08" db="EMBL/GenBank/DDBJ databases">
        <authorList>
            <person name="Kucharzyk K."/>
            <person name="Murdoch R.W."/>
            <person name="Higgins S."/>
            <person name="Loffler F."/>
        </authorList>
    </citation>
    <scope>NUCLEOTIDE SEQUENCE</scope>
</reference>
<evidence type="ECO:0000259" key="1">
    <source>
        <dbReference type="PROSITE" id="PS51705"/>
    </source>
</evidence>
<dbReference type="InterPro" id="IPR030394">
    <property type="entry name" value="G_HFLX_dom"/>
</dbReference>
<name>A0A645CZP9_9ZZZZ</name>
<protein>
    <submittedName>
        <fullName evidence="2">GTPase HflX</fullName>
    </submittedName>
</protein>
<proteinExistence type="predicted"/>
<dbReference type="GO" id="GO:0043022">
    <property type="term" value="F:ribosome binding"/>
    <property type="evidence" value="ECO:0007669"/>
    <property type="project" value="TreeGrafter"/>
</dbReference>
<dbReference type="PROSITE" id="PS51705">
    <property type="entry name" value="G_HFLX"/>
    <property type="match status" value="1"/>
</dbReference>
<dbReference type="InterPro" id="IPR016496">
    <property type="entry name" value="GTPase_HflX"/>
</dbReference>
<dbReference type="GO" id="GO:0005737">
    <property type="term" value="C:cytoplasm"/>
    <property type="evidence" value="ECO:0007669"/>
    <property type="project" value="TreeGrafter"/>
</dbReference>
<organism evidence="2">
    <name type="scientific">bioreactor metagenome</name>
    <dbReference type="NCBI Taxonomy" id="1076179"/>
    <lineage>
        <taxon>unclassified sequences</taxon>
        <taxon>metagenomes</taxon>
        <taxon>ecological metagenomes</taxon>
    </lineage>
</organism>
<dbReference type="AlphaFoldDB" id="A0A645CZP9"/>
<dbReference type="PANTHER" id="PTHR10229:SF0">
    <property type="entry name" value="GTP-BINDING PROTEIN 6-RELATED"/>
    <property type="match status" value="1"/>
</dbReference>
<dbReference type="GO" id="GO:0005525">
    <property type="term" value="F:GTP binding"/>
    <property type="evidence" value="ECO:0007669"/>
    <property type="project" value="InterPro"/>
</dbReference>
<dbReference type="InterPro" id="IPR027417">
    <property type="entry name" value="P-loop_NTPase"/>
</dbReference>